<dbReference type="RefSeq" id="WP_187995817.1">
    <property type="nucleotide sequence ID" value="NZ_JACEXG010000001.1"/>
</dbReference>
<keyword evidence="4" id="KW-1185">Reference proteome</keyword>
<sequence length="676" mass="71470">MKRFAATACAAALLGFAPLPASASDAIEIEITDIDPVHTPGEPLSVEVTVTNPGPAREAVSLDLTAQTTVPLYRSSVTSWISDDTVTSSMLTLDRRSIDLPTGRTTIDIDVPREVLTWGNTSVSWGPRGVQAALSFDEATIVDRTFLTTEPSFDQEPMSFTALVPLTIANDELVQVPTTSERYGQSIEALSAGDLGPDEVLPDPVTSAVRDAAGRVTADIDDLTSPGITLALDSAFAALDTVDLTQESLSAFTDGDGHELIMLPALDADLSAWAGTGEDLFFLSHVAQAEQSRQVLSGRNIPARSDVLYTPGSVTASVAELGIAHGSNLLVVPRSDVPAVEEPNWTPSAHALLDDVGTEAVLVDDELSALLAGESELTELDRRQTLLALTAVHYRERPNDHRPLVLSLPRGDDLAVTVSDVNAMLDVLDDTSWLAGVTLSDIEELPFDPFAREDLSSGRSDTSALTPALIDSLTTAGDAIVAIGDLTSHPLLFEDAASTTYRIAGSWSWTAGPGELSNRVGSVQALSGSLTSALKVQSSSTINLISQASEFPVHITSTLPLPIEVEVDVVSEDRRLQFEVVTTTLQPNTTTTIGIPVKAVGSGNVRTQVDIVGPDGSVLGTGAEIDIRVRADWENVGTAILAGLVLLVLIIGVIRSARRGTRTQPLSETDIQELED</sequence>
<keyword evidence="1" id="KW-0812">Transmembrane</keyword>
<organism evidence="3 4">
    <name type="scientific">Flaviflexus equikiangi</name>
    <dbReference type="NCBI Taxonomy" id="2758573"/>
    <lineage>
        <taxon>Bacteria</taxon>
        <taxon>Bacillati</taxon>
        <taxon>Actinomycetota</taxon>
        <taxon>Actinomycetes</taxon>
        <taxon>Actinomycetales</taxon>
        <taxon>Actinomycetaceae</taxon>
        <taxon>Flaviflexus</taxon>
    </lineage>
</organism>
<accession>A0ABS2TEI7</accession>
<feature type="signal peptide" evidence="2">
    <location>
        <begin position="1"/>
        <end position="23"/>
    </location>
</feature>
<feature type="chain" id="PRO_5047329271" evidence="2">
    <location>
        <begin position="24"/>
        <end position="676"/>
    </location>
</feature>
<dbReference type="Proteomes" id="UP000705983">
    <property type="component" value="Unassembled WGS sequence"/>
</dbReference>
<evidence type="ECO:0000256" key="2">
    <source>
        <dbReference type="SAM" id="SignalP"/>
    </source>
</evidence>
<evidence type="ECO:0000313" key="3">
    <source>
        <dbReference type="EMBL" id="MBM9432167.1"/>
    </source>
</evidence>
<evidence type="ECO:0000256" key="1">
    <source>
        <dbReference type="SAM" id="Phobius"/>
    </source>
</evidence>
<keyword evidence="1" id="KW-0472">Membrane</keyword>
<keyword evidence="1" id="KW-1133">Transmembrane helix</keyword>
<comment type="caution">
    <text evidence="3">The sequence shown here is derived from an EMBL/GenBank/DDBJ whole genome shotgun (WGS) entry which is preliminary data.</text>
</comment>
<name>A0ABS2TEI7_9ACTO</name>
<feature type="transmembrane region" description="Helical" evidence="1">
    <location>
        <begin position="636"/>
        <end position="654"/>
    </location>
</feature>
<dbReference type="EMBL" id="JAFFJS010000001">
    <property type="protein sequence ID" value="MBM9432167.1"/>
    <property type="molecule type" value="Genomic_DNA"/>
</dbReference>
<proteinExistence type="predicted"/>
<dbReference type="InterPro" id="IPR046112">
    <property type="entry name" value="DUF6049"/>
</dbReference>
<dbReference type="Pfam" id="PF19516">
    <property type="entry name" value="DUF6049"/>
    <property type="match status" value="1"/>
</dbReference>
<keyword evidence="2" id="KW-0732">Signal</keyword>
<gene>
    <name evidence="3" type="ORF">JVW63_00350</name>
</gene>
<reference evidence="4" key="1">
    <citation type="submission" date="2021-02" db="EMBL/GenBank/DDBJ databases">
        <title>Leucobacter sp. CX169.</title>
        <authorList>
            <person name="Cheng Y."/>
        </authorList>
    </citation>
    <scope>NUCLEOTIDE SEQUENCE [LARGE SCALE GENOMIC DNA]</scope>
    <source>
        <strain evidence="4">JY899</strain>
    </source>
</reference>
<evidence type="ECO:0000313" key="4">
    <source>
        <dbReference type="Proteomes" id="UP000705983"/>
    </source>
</evidence>
<protein>
    <submittedName>
        <fullName evidence="3">Uncharacterized protein</fullName>
    </submittedName>
</protein>